<keyword evidence="1" id="KW-0472">Membrane</keyword>
<name>A0A2S5CR79_9GAMM</name>
<dbReference type="EMBL" id="PGFZ01000001">
    <property type="protein sequence ID" value="POZ53313.1"/>
    <property type="molecule type" value="Genomic_DNA"/>
</dbReference>
<evidence type="ECO:0000313" key="3">
    <source>
        <dbReference type="Proteomes" id="UP000237423"/>
    </source>
</evidence>
<dbReference type="AlphaFoldDB" id="A0A2S5CR79"/>
<dbReference type="Gene3D" id="1.20.5.340">
    <property type="match status" value="1"/>
</dbReference>
<proteinExistence type="predicted"/>
<organism evidence="2 3">
    <name type="scientific">Methylovulum psychrotolerans</name>
    <dbReference type="NCBI Taxonomy" id="1704499"/>
    <lineage>
        <taxon>Bacteria</taxon>
        <taxon>Pseudomonadati</taxon>
        <taxon>Pseudomonadota</taxon>
        <taxon>Gammaproteobacteria</taxon>
        <taxon>Methylococcales</taxon>
        <taxon>Methylococcaceae</taxon>
        <taxon>Methylovulum</taxon>
    </lineage>
</organism>
<evidence type="ECO:0000256" key="1">
    <source>
        <dbReference type="SAM" id="Phobius"/>
    </source>
</evidence>
<dbReference type="RefSeq" id="WP_103973078.1">
    <property type="nucleotide sequence ID" value="NZ_PGFZ01000001.1"/>
</dbReference>
<evidence type="ECO:0000313" key="2">
    <source>
        <dbReference type="EMBL" id="POZ53313.1"/>
    </source>
</evidence>
<sequence length="108" mass="12464">MAIVFFDTHKVFTELKPAGFSEAQAEVLLDLQKTMVNHIVEQVRHQYYELDTIAAERDLKDDEPKTHQDTKDKDIAEIKSKLIRWLVCAWLLQIAITICLILLIPSSL</sequence>
<reference evidence="2 3" key="1">
    <citation type="submission" date="2017-11" db="EMBL/GenBank/DDBJ databases">
        <title>Draft Genome Sequence of Methylobacter psychrotolerans Sph1T, an Obligate Methanotroph from Low-Temperature Environments.</title>
        <authorList>
            <person name="Oshkin I.Y."/>
            <person name="Miroshnikov K."/>
            <person name="Belova S.E."/>
            <person name="Korzhenkov A."/>
            <person name="Toshchakov S.V."/>
            <person name="Dedysh S.N."/>
        </authorList>
    </citation>
    <scope>NUCLEOTIDE SEQUENCE [LARGE SCALE GENOMIC DNA]</scope>
    <source>
        <strain evidence="2 3">Sph1</strain>
    </source>
</reference>
<comment type="caution">
    <text evidence="2">The sequence shown here is derived from an EMBL/GenBank/DDBJ whole genome shotgun (WGS) entry which is preliminary data.</text>
</comment>
<gene>
    <name evidence="2" type="ORF">AADEFJLK_00333</name>
</gene>
<dbReference type="Proteomes" id="UP000237423">
    <property type="component" value="Unassembled WGS sequence"/>
</dbReference>
<keyword evidence="1" id="KW-1133">Transmembrane helix</keyword>
<protein>
    <recommendedName>
        <fullName evidence="4">DUF1640 domain-containing protein</fullName>
    </recommendedName>
</protein>
<keyword evidence="1" id="KW-0812">Transmembrane</keyword>
<evidence type="ECO:0008006" key="4">
    <source>
        <dbReference type="Google" id="ProtNLM"/>
    </source>
</evidence>
<accession>A0A2S5CR79</accession>
<feature type="transmembrane region" description="Helical" evidence="1">
    <location>
        <begin position="82"/>
        <end position="104"/>
    </location>
</feature>